<evidence type="ECO:0000256" key="8">
    <source>
        <dbReference type="SAM" id="MobiDB-lite"/>
    </source>
</evidence>
<dbReference type="Proteomes" id="UP000308724">
    <property type="component" value="Unassembled WGS sequence"/>
</dbReference>
<gene>
    <name evidence="10" type="ORF">D6C78_08603</name>
</gene>
<evidence type="ECO:0000256" key="7">
    <source>
        <dbReference type="ARBA" id="ARBA00023136"/>
    </source>
</evidence>
<evidence type="ECO:0000256" key="3">
    <source>
        <dbReference type="ARBA" id="ARBA00004370"/>
    </source>
</evidence>
<evidence type="ECO:0000313" key="11">
    <source>
        <dbReference type="Proteomes" id="UP000308724"/>
    </source>
</evidence>
<accession>A0A4T0BIQ8</accession>
<evidence type="ECO:0000256" key="6">
    <source>
        <dbReference type="ARBA" id="ARBA00023128"/>
    </source>
</evidence>
<reference evidence="10 11" key="1">
    <citation type="submission" date="2018-10" db="EMBL/GenBank/DDBJ databases">
        <title>Fifty Aureobasidium pullulans genomes reveal a recombining polyextremotolerant generalist.</title>
        <authorList>
            <person name="Gostincar C."/>
            <person name="Turk M."/>
            <person name="Zajc J."/>
            <person name="Gunde-Cimerman N."/>
        </authorList>
    </citation>
    <scope>NUCLEOTIDE SEQUENCE [LARGE SCALE GENOMIC DNA]</scope>
    <source>
        <strain evidence="10 11">EXF-1645</strain>
    </source>
</reference>
<dbReference type="GO" id="GO:0005783">
    <property type="term" value="C:endoplasmic reticulum"/>
    <property type="evidence" value="ECO:0007669"/>
    <property type="project" value="UniProtKB-SubCell"/>
</dbReference>
<organism evidence="10 11">
    <name type="scientific">Aureobasidium pullulans</name>
    <name type="common">Black yeast</name>
    <name type="synonym">Pullularia pullulans</name>
    <dbReference type="NCBI Taxonomy" id="5580"/>
    <lineage>
        <taxon>Eukaryota</taxon>
        <taxon>Fungi</taxon>
        <taxon>Dikarya</taxon>
        <taxon>Ascomycota</taxon>
        <taxon>Pezizomycotina</taxon>
        <taxon>Dothideomycetes</taxon>
        <taxon>Dothideomycetidae</taxon>
        <taxon>Dothideales</taxon>
        <taxon>Saccotheciaceae</taxon>
        <taxon>Aureobasidium</taxon>
    </lineage>
</organism>
<dbReference type="PANTHER" id="PTHR48182:SF2">
    <property type="entry name" value="PROTEIN SERAC1"/>
    <property type="match status" value="1"/>
</dbReference>
<keyword evidence="7" id="KW-0472">Membrane</keyword>
<name>A0A4T0BIQ8_AURPU</name>
<comment type="subcellular location">
    <subcellularLocation>
        <location evidence="2">Endoplasmic reticulum</location>
    </subcellularLocation>
    <subcellularLocation>
        <location evidence="3">Membrane</location>
    </subcellularLocation>
    <subcellularLocation>
        <location evidence="1">Mitochondrion</location>
    </subcellularLocation>
</comment>
<evidence type="ECO:0000313" key="10">
    <source>
        <dbReference type="EMBL" id="TIA31914.1"/>
    </source>
</evidence>
<evidence type="ECO:0000256" key="4">
    <source>
        <dbReference type="ARBA" id="ARBA00007920"/>
    </source>
</evidence>
<dbReference type="PANTHER" id="PTHR48182">
    <property type="entry name" value="PROTEIN SERAC1"/>
    <property type="match status" value="1"/>
</dbReference>
<feature type="region of interest" description="Disordered" evidence="8">
    <location>
        <begin position="1"/>
        <end position="22"/>
    </location>
</feature>
<dbReference type="InterPro" id="IPR007751">
    <property type="entry name" value="DUF676_lipase-like"/>
</dbReference>
<feature type="domain" description="DUF676" evidence="9">
    <location>
        <begin position="60"/>
        <end position="189"/>
    </location>
</feature>
<dbReference type="InterPro" id="IPR029058">
    <property type="entry name" value="AB_hydrolase_fold"/>
</dbReference>
<dbReference type="GO" id="GO:0005739">
    <property type="term" value="C:mitochondrion"/>
    <property type="evidence" value="ECO:0007669"/>
    <property type="project" value="UniProtKB-SubCell"/>
</dbReference>
<dbReference type="InterPro" id="IPR052374">
    <property type="entry name" value="SERAC1"/>
</dbReference>
<feature type="compositionally biased region" description="Basic and acidic residues" evidence="8">
    <location>
        <begin position="11"/>
        <end position="22"/>
    </location>
</feature>
<dbReference type="AlphaFoldDB" id="A0A4T0BIQ8"/>
<keyword evidence="5" id="KW-0256">Endoplasmic reticulum</keyword>
<evidence type="ECO:0000256" key="2">
    <source>
        <dbReference type="ARBA" id="ARBA00004240"/>
    </source>
</evidence>
<dbReference type="Gene3D" id="3.40.50.1820">
    <property type="entry name" value="alpha/beta hydrolase"/>
    <property type="match status" value="1"/>
</dbReference>
<evidence type="ECO:0000256" key="1">
    <source>
        <dbReference type="ARBA" id="ARBA00004173"/>
    </source>
</evidence>
<dbReference type="EMBL" id="QZBZ01000263">
    <property type="protein sequence ID" value="TIA31914.1"/>
    <property type="molecule type" value="Genomic_DNA"/>
</dbReference>
<sequence>MSRTYSRHAAAQRDKESHRRTTTEAIIPCSSQLSPATSVGQRVGIEILVDPANAEIDLCFVHGLTGNRVSTWTHPNSHFWPKDSLAAEFPRARIVTYGYDADVVRLWGKTSTNRIRQYGENFAVELANLRVKNSERPVIFLAHSLGGLVVEQALLCCLESSERRVSILPQHTTGIIFFGTPHQGSFLAKWGSALIHLFHKLGRNVNQDIVSVLQTKSEVLNNVETGFQRHLQNDWKHIKICCFYEELPIHGANFVVPKESAILQAYTCIGIHDDHINMVKFENAQDRGFGLVTGHLFDWISLPQPPPASSASSASTYRSDDNHRENGSYNTIIHGGVEGVSIAGLPTFTNSTFNYNKGSPP</sequence>
<dbReference type="Pfam" id="PF05057">
    <property type="entry name" value="DUF676"/>
    <property type="match status" value="1"/>
</dbReference>
<comment type="caution">
    <text evidence="10">The sequence shown here is derived from an EMBL/GenBank/DDBJ whole genome shotgun (WGS) entry which is preliminary data.</text>
</comment>
<protein>
    <recommendedName>
        <fullName evidence="9">DUF676 domain-containing protein</fullName>
    </recommendedName>
</protein>
<keyword evidence="6" id="KW-0496">Mitochondrion</keyword>
<proteinExistence type="inferred from homology"/>
<dbReference type="GO" id="GO:0016020">
    <property type="term" value="C:membrane"/>
    <property type="evidence" value="ECO:0007669"/>
    <property type="project" value="UniProtKB-SubCell"/>
</dbReference>
<comment type="similarity">
    <text evidence="4">Belongs to the putative lipase ROG1 family.</text>
</comment>
<evidence type="ECO:0000259" key="9">
    <source>
        <dbReference type="Pfam" id="PF05057"/>
    </source>
</evidence>
<evidence type="ECO:0000256" key="5">
    <source>
        <dbReference type="ARBA" id="ARBA00022824"/>
    </source>
</evidence>
<dbReference type="SUPFAM" id="SSF53474">
    <property type="entry name" value="alpha/beta-Hydrolases"/>
    <property type="match status" value="1"/>
</dbReference>